<dbReference type="EMBL" id="AP023367">
    <property type="protein sequence ID" value="BCJ93337.1"/>
    <property type="molecule type" value="Genomic_DNA"/>
</dbReference>
<organism evidence="1 2">
    <name type="scientific">Anaerocolumna cellulosilytica</name>
    <dbReference type="NCBI Taxonomy" id="433286"/>
    <lineage>
        <taxon>Bacteria</taxon>
        <taxon>Bacillati</taxon>
        <taxon>Bacillota</taxon>
        <taxon>Clostridia</taxon>
        <taxon>Lachnospirales</taxon>
        <taxon>Lachnospiraceae</taxon>
        <taxon>Anaerocolumna</taxon>
    </lineage>
</organism>
<reference evidence="1 2" key="1">
    <citation type="journal article" date="2016" name="Int. J. Syst. Evol. Microbiol.">
        <title>Descriptions of Anaerotaenia torta gen. nov., sp. nov. and Anaerocolumna cellulosilytica gen. nov., sp. nov. isolated from a methanogenic reactor of cattle waste.</title>
        <authorList>
            <person name="Uek A."/>
            <person name="Ohtaki Y."/>
            <person name="Kaku N."/>
            <person name="Ueki K."/>
        </authorList>
    </citation>
    <scope>NUCLEOTIDE SEQUENCE [LARGE SCALE GENOMIC DNA]</scope>
    <source>
        <strain evidence="1 2">SN021</strain>
    </source>
</reference>
<name>A0A6S6QZQ5_9FIRM</name>
<dbReference type="RefSeq" id="WP_184090364.1">
    <property type="nucleotide sequence ID" value="NZ_AP023367.1"/>
</dbReference>
<dbReference type="KEGG" id="acel:acsn021_09060"/>
<keyword evidence="2" id="KW-1185">Reference proteome</keyword>
<proteinExistence type="predicted"/>
<evidence type="ECO:0000313" key="2">
    <source>
        <dbReference type="Proteomes" id="UP000515561"/>
    </source>
</evidence>
<dbReference type="Proteomes" id="UP000515561">
    <property type="component" value="Chromosome"/>
</dbReference>
<gene>
    <name evidence="1" type="ORF">acsn021_09060</name>
</gene>
<evidence type="ECO:0000313" key="1">
    <source>
        <dbReference type="EMBL" id="BCJ93337.1"/>
    </source>
</evidence>
<sequence length="70" mass="7666">MRCPSCGSVNCHIVEEVESRQKGFGFFKGCCGYLILGPIGWLCGLLGMGSGTMTKKAFWVCSHCGRKFRV</sequence>
<dbReference type="AlphaFoldDB" id="A0A6S6QZQ5"/>
<accession>A0A6S6QZQ5</accession>
<protein>
    <submittedName>
        <fullName evidence="1">Uncharacterized protein</fullName>
    </submittedName>
</protein>